<comment type="caution">
    <text evidence="4">The sequence shown here is derived from an EMBL/GenBank/DDBJ whole genome shotgun (WGS) entry which is preliminary data.</text>
</comment>
<dbReference type="InterPro" id="IPR000863">
    <property type="entry name" value="Sulfotransferase_dom"/>
</dbReference>
<dbReference type="SUPFAM" id="SSF52540">
    <property type="entry name" value="P-loop containing nucleoside triphosphate hydrolases"/>
    <property type="match status" value="1"/>
</dbReference>
<comment type="similarity">
    <text evidence="1">Belongs to the sulfotransferase 1 family.</text>
</comment>
<reference evidence="4" key="2">
    <citation type="journal article" date="2023" name="BMC Genomics">
        <title>Pest status, molecular evolution, and epigenetic factors derived from the genome assembly of Frankliniella fusca, a thysanopteran phytovirus vector.</title>
        <authorList>
            <person name="Catto M.A."/>
            <person name="Labadie P.E."/>
            <person name="Jacobson A.L."/>
            <person name="Kennedy G.G."/>
            <person name="Srinivasan R."/>
            <person name="Hunt B.G."/>
        </authorList>
    </citation>
    <scope>NUCLEOTIDE SEQUENCE</scope>
    <source>
        <strain evidence="4">PL_HMW_Pooled</strain>
    </source>
</reference>
<dbReference type="Gene3D" id="3.40.50.300">
    <property type="entry name" value="P-loop containing nucleotide triphosphate hydrolases"/>
    <property type="match status" value="1"/>
</dbReference>
<accession>A0AAE1H414</accession>
<dbReference type="Proteomes" id="UP001219518">
    <property type="component" value="Unassembled WGS sequence"/>
</dbReference>
<dbReference type="EMBL" id="JAHWGI010000352">
    <property type="protein sequence ID" value="KAK3914154.1"/>
    <property type="molecule type" value="Genomic_DNA"/>
</dbReference>
<sequence length="319" mass="36356">MGADDVDTRRLGPAGCKVAEQCGADMMPPASVAVGQGGWALSDNYLKYRDAIRNMEVRPSDVWVLSFPKCGTTWTQEMVWLLGNKCDTEAAKSTALVFRFPFLDYTALGIPEGDEFVNTIDIVAGLPRDQPRYIKSHLPLECLPKDLLKVNPKIVYVARDPRDAFISYFHHYRMINSYNGDMDDFLEALLADEVLYAPFWRHVLEFWALNGRDNFLFITFEEMKKDLRDVLRRTAAFLGVEIPAGREDAALDHLSFASMKSNPMVNLQDFIKPKAQGDEFIRQGEAGGWRRRLSPEQTARMNEWCARALRGSDYPHFKE</sequence>
<protein>
    <submittedName>
        <fullName evidence="4">Luciferin sulfotransferase</fullName>
    </submittedName>
</protein>
<evidence type="ECO:0000313" key="5">
    <source>
        <dbReference type="Proteomes" id="UP001219518"/>
    </source>
</evidence>
<keyword evidence="2" id="KW-0808">Transferase</keyword>
<dbReference type="GO" id="GO:0008146">
    <property type="term" value="F:sulfotransferase activity"/>
    <property type="evidence" value="ECO:0007669"/>
    <property type="project" value="InterPro"/>
</dbReference>
<evidence type="ECO:0000256" key="1">
    <source>
        <dbReference type="ARBA" id="ARBA00005771"/>
    </source>
</evidence>
<organism evidence="4 5">
    <name type="scientific">Frankliniella fusca</name>
    <dbReference type="NCBI Taxonomy" id="407009"/>
    <lineage>
        <taxon>Eukaryota</taxon>
        <taxon>Metazoa</taxon>
        <taxon>Ecdysozoa</taxon>
        <taxon>Arthropoda</taxon>
        <taxon>Hexapoda</taxon>
        <taxon>Insecta</taxon>
        <taxon>Pterygota</taxon>
        <taxon>Neoptera</taxon>
        <taxon>Paraneoptera</taxon>
        <taxon>Thysanoptera</taxon>
        <taxon>Terebrantia</taxon>
        <taxon>Thripoidea</taxon>
        <taxon>Thripidae</taxon>
        <taxon>Frankliniella</taxon>
    </lineage>
</organism>
<dbReference type="InterPro" id="IPR027417">
    <property type="entry name" value="P-loop_NTPase"/>
</dbReference>
<keyword evidence="5" id="KW-1185">Reference proteome</keyword>
<evidence type="ECO:0000313" key="4">
    <source>
        <dbReference type="EMBL" id="KAK3914154.1"/>
    </source>
</evidence>
<dbReference type="PANTHER" id="PTHR11783">
    <property type="entry name" value="SULFOTRANSFERASE SULT"/>
    <property type="match status" value="1"/>
</dbReference>
<evidence type="ECO:0000256" key="2">
    <source>
        <dbReference type="ARBA" id="ARBA00022679"/>
    </source>
</evidence>
<dbReference type="AlphaFoldDB" id="A0AAE1H414"/>
<evidence type="ECO:0000259" key="3">
    <source>
        <dbReference type="Pfam" id="PF00685"/>
    </source>
</evidence>
<name>A0AAE1H414_9NEOP</name>
<feature type="domain" description="Sulfotransferase" evidence="3">
    <location>
        <begin position="59"/>
        <end position="312"/>
    </location>
</feature>
<dbReference type="Pfam" id="PF00685">
    <property type="entry name" value="Sulfotransfer_1"/>
    <property type="match status" value="1"/>
</dbReference>
<gene>
    <name evidence="4" type="ORF">KUF71_023567</name>
</gene>
<proteinExistence type="inferred from homology"/>
<reference evidence="4" key="1">
    <citation type="submission" date="2021-07" db="EMBL/GenBank/DDBJ databases">
        <authorList>
            <person name="Catto M.A."/>
            <person name="Jacobson A."/>
            <person name="Kennedy G."/>
            <person name="Labadie P."/>
            <person name="Hunt B.G."/>
            <person name="Srinivasan R."/>
        </authorList>
    </citation>
    <scope>NUCLEOTIDE SEQUENCE</scope>
    <source>
        <strain evidence="4">PL_HMW_Pooled</strain>
        <tissue evidence="4">Head</tissue>
    </source>
</reference>